<dbReference type="SUPFAM" id="SSF48537">
    <property type="entry name" value="Phospholipase C/P1 nuclease"/>
    <property type="match status" value="1"/>
</dbReference>
<comment type="caution">
    <text evidence="1">The sequence shown here is derived from an EMBL/GenBank/DDBJ whole genome shotgun (WGS) entry which is preliminary data.</text>
</comment>
<dbReference type="Gene3D" id="1.10.575.10">
    <property type="entry name" value="P1 Nuclease"/>
    <property type="match status" value="1"/>
</dbReference>
<keyword evidence="2" id="KW-1185">Reference proteome</keyword>
<proteinExistence type="predicted"/>
<evidence type="ECO:0008006" key="3">
    <source>
        <dbReference type="Google" id="ProtNLM"/>
    </source>
</evidence>
<reference evidence="1" key="1">
    <citation type="submission" date="2022-12" db="EMBL/GenBank/DDBJ databases">
        <title>Isolation and characterisation of novel Methanocorpusculum spp. from native Australian herbivores indicates the genus is ancestrally host-associated.</title>
        <authorList>
            <person name="Volmer J.G."/>
            <person name="Soo R.M."/>
            <person name="Evans P.N."/>
            <person name="Hoedt E.C."/>
            <person name="Astorga Alsina A.L."/>
            <person name="Woodcroft B.J."/>
            <person name="Tyson G.W."/>
            <person name="Hugenholtz P."/>
            <person name="Morrison M."/>
        </authorList>
    </citation>
    <scope>NUCLEOTIDE SEQUENCE</scope>
    <source>
        <strain evidence="1">MG</strain>
    </source>
</reference>
<sequence>MSSVSAWNTFSDDDKDFCEHPSKEKIYDNGHGQHEAMVYEACIRAGFSEDTAVKIMGYAGYPDTSYVDDEWGSHIWPADSSEKYEKRKPWGWHKVAEKYMLFRNAATKNDQIKWAGCILHYISDSACPYHSSESWKWHMVITRNHRNYENYISENWNKYSKYTKSLGTYTTKNLDLSNSDSIRDWYRTAYGYQNYEEYDKHNLMWLKENAEFSLLRAQNATNTIAKMLYREMMNA</sequence>
<dbReference type="Proteomes" id="UP001141422">
    <property type="component" value="Unassembled WGS sequence"/>
</dbReference>
<dbReference type="RefSeq" id="WP_268924048.1">
    <property type="nucleotide sequence ID" value="NZ_JAPTGB010000002.1"/>
</dbReference>
<dbReference type="InterPro" id="IPR008947">
    <property type="entry name" value="PLipase_C/P1_nuclease_dom_sf"/>
</dbReference>
<evidence type="ECO:0000313" key="2">
    <source>
        <dbReference type="Proteomes" id="UP001141422"/>
    </source>
</evidence>
<accession>A0ABT4IDL0</accession>
<gene>
    <name evidence="1" type="ORF">O0S10_01140</name>
</gene>
<protein>
    <recommendedName>
        <fullName evidence="3">Phospholipase C/D domain-containing protein</fullName>
    </recommendedName>
</protein>
<evidence type="ECO:0000313" key="1">
    <source>
        <dbReference type="EMBL" id="MCZ0859829.1"/>
    </source>
</evidence>
<organism evidence="1 2">
    <name type="scientific">Methanocorpusculum petauri</name>
    <dbReference type="NCBI Taxonomy" id="3002863"/>
    <lineage>
        <taxon>Archaea</taxon>
        <taxon>Methanobacteriati</taxon>
        <taxon>Methanobacteriota</taxon>
        <taxon>Stenosarchaea group</taxon>
        <taxon>Methanomicrobia</taxon>
        <taxon>Methanomicrobiales</taxon>
        <taxon>Methanocorpusculaceae</taxon>
        <taxon>Methanocorpusculum</taxon>
    </lineage>
</organism>
<name>A0ABT4IDL0_9EURY</name>
<dbReference type="EMBL" id="JAPTGB010000002">
    <property type="protein sequence ID" value="MCZ0859829.1"/>
    <property type="molecule type" value="Genomic_DNA"/>
</dbReference>